<accession>A0A7W8HVE0</accession>
<dbReference type="InterPro" id="IPR005151">
    <property type="entry name" value="Tail-specific_protease"/>
</dbReference>
<dbReference type="GO" id="GO:0007165">
    <property type="term" value="P:signal transduction"/>
    <property type="evidence" value="ECO:0007669"/>
    <property type="project" value="TreeGrafter"/>
</dbReference>
<name>A0A7W8HVE0_9CAUL</name>
<keyword evidence="3" id="KW-1185">Reference proteome</keyword>
<dbReference type="GO" id="GO:0006508">
    <property type="term" value="P:proteolysis"/>
    <property type="evidence" value="ECO:0007669"/>
    <property type="project" value="UniProtKB-KW"/>
</dbReference>
<evidence type="ECO:0000313" key="2">
    <source>
        <dbReference type="EMBL" id="MBB5290636.1"/>
    </source>
</evidence>
<dbReference type="RefSeq" id="WP_183251383.1">
    <property type="nucleotide sequence ID" value="NZ_BAAAFF010000003.1"/>
</dbReference>
<dbReference type="PANTHER" id="PTHR32060:SF30">
    <property type="entry name" value="CARBOXY-TERMINAL PROCESSING PROTEASE CTPA"/>
    <property type="match status" value="1"/>
</dbReference>
<evidence type="ECO:0000313" key="3">
    <source>
        <dbReference type="Proteomes" id="UP000566663"/>
    </source>
</evidence>
<comment type="caution">
    <text evidence="2">The sequence shown here is derived from an EMBL/GenBank/DDBJ whole genome shotgun (WGS) entry which is preliminary data.</text>
</comment>
<dbReference type="PANTHER" id="PTHR32060">
    <property type="entry name" value="TAIL-SPECIFIC PROTEASE"/>
    <property type="match status" value="1"/>
</dbReference>
<feature type="domain" description="Tail specific protease" evidence="1">
    <location>
        <begin position="170"/>
        <end position="367"/>
    </location>
</feature>
<dbReference type="CDD" id="cd07562">
    <property type="entry name" value="Peptidase_S41_TRI"/>
    <property type="match status" value="1"/>
</dbReference>
<gene>
    <name evidence="2" type="ORF">HNQ67_000132</name>
</gene>
<dbReference type="InterPro" id="IPR029045">
    <property type="entry name" value="ClpP/crotonase-like_dom_sf"/>
</dbReference>
<proteinExistence type="predicted"/>
<dbReference type="GO" id="GO:0030288">
    <property type="term" value="C:outer membrane-bounded periplasmic space"/>
    <property type="evidence" value="ECO:0007669"/>
    <property type="project" value="TreeGrafter"/>
</dbReference>
<dbReference type="Gene3D" id="3.30.750.44">
    <property type="match status" value="1"/>
</dbReference>
<dbReference type="Gene3D" id="2.30.42.10">
    <property type="match status" value="1"/>
</dbReference>
<dbReference type="EMBL" id="JACHFZ010000001">
    <property type="protein sequence ID" value="MBB5290636.1"/>
    <property type="molecule type" value="Genomic_DNA"/>
</dbReference>
<dbReference type="PROSITE" id="PS51257">
    <property type="entry name" value="PROKAR_LIPOPROTEIN"/>
    <property type="match status" value="1"/>
</dbReference>
<dbReference type="Gene3D" id="3.90.226.10">
    <property type="entry name" value="2-enoyl-CoA Hydratase, Chain A, domain 1"/>
    <property type="match status" value="1"/>
</dbReference>
<reference evidence="2 3" key="1">
    <citation type="submission" date="2020-08" db="EMBL/GenBank/DDBJ databases">
        <title>Genomic Encyclopedia of Type Strains, Phase IV (KMG-IV): sequencing the most valuable type-strain genomes for metagenomic binning, comparative biology and taxonomic classification.</title>
        <authorList>
            <person name="Goeker M."/>
        </authorList>
    </citation>
    <scope>NUCLEOTIDE SEQUENCE [LARGE SCALE GENOMIC DNA]</scope>
    <source>
        <strain evidence="2 3">DSM 25335</strain>
    </source>
</reference>
<protein>
    <submittedName>
        <fullName evidence="2">Carboxyl-terminal processing protease</fullName>
        <ecNumber evidence="2">3.4.21.102</ecNumber>
    </submittedName>
</protein>
<dbReference type="AlphaFoldDB" id="A0A7W8HVE0"/>
<evidence type="ECO:0000259" key="1">
    <source>
        <dbReference type="SMART" id="SM00245"/>
    </source>
</evidence>
<dbReference type="Pfam" id="PF14684">
    <property type="entry name" value="Tricorn_C1"/>
    <property type="match status" value="1"/>
</dbReference>
<dbReference type="Pfam" id="PF03572">
    <property type="entry name" value="Peptidase_S41"/>
    <property type="match status" value="1"/>
</dbReference>
<organism evidence="2 3">
    <name type="scientific">Brevundimonas basaltis</name>
    <dbReference type="NCBI Taxonomy" id="472166"/>
    <lineage>
        <taxon>Bacteria</taxon>
        <taxon>Pseudomonadati</taxon>
        <taxon>Pseudomonadota</taxon>
        <taxon>Alphaproteobacteria</taxon>
        <taxon>Caulobacterales</taxon>
        <taxon>Caulobacteraceae</taxon>
        <taxon>Brevundimonas</taxon>
    </lineage>
</organism>
<keyword evidence="2" id="KW-0378">Hydrolase</keyword>
<dbReference type="SUPFAM" id="SSF52096">
    <property type="entry name" value="ClpP/crotonase"/>
    <property type="match status" value="1"/>
</dbReference>
<sequence length="392" mass="42128">MGRATRRIFLAQVGASAALSGCLPEDAGRRLGVFDAIWRTVRNQYFDPDLGGLDWPAIRREWRPKALAASTESALYLDVLFPVLDQFRTSHVILTPPGDLLLTTGRSFRLPRPQKGRSFFMITPADEAGMGAVLTWTGAAYLVEDVSRHGPAWAAGLRPGQSLQVAGFEGPNHRPELRLAASNGDRFSIRWAPRQAAPANETRPLYGGAAYLRFNSFDRQPVASAVTVLLGTAGPVVLDLRRNSGGLIREGWNFLSAILPEGRDLGRFKGRERDYLMNAGAGPDKFTGALAVLIGPRTSSCAEVTAAALQHHGRARLFGARTCGSVLASQTYDLPDGGRLMLPYADYLTPAGARIEDRGVAPDVDVVPTPGSASKGADPALDAALDWLRSGQ</sequence>
<dbReference type="SMART" id="SM00245">
    <property type="entry name" value="TSPc"/>
    <property type="match status" value="1"/>
</dbReference>
<keyword evidence="2" id="KW-0645">Protease</keyword>
<dbReference type="Proteomes" id="UP000566663">
    <property type="component" value="Unassembled WGS sequence"/>
</dbReference>
<dbReference type="InterPro" id="IPR028204">
    <property type="entry name" value="Tricorn_C1"/>
</dbReference>
<dbReference type="EC" id="3.4.21.102" evidence="2"/>
<dbReference type="GO" id="GO:0004252">
    <property type="term" value="F:serine-type endopeptidase activity"/>
    <property type="evidence" value="ECO:0007669"/>
    <property type="project" value="UniProtKB-EC"/>
</dbReference>
<dbReference type="InterPro" id="IPR036034">
    <property type="entry name" value="PDZ_sf"/>
</dbReference>